<protein>
    <submittedName>
        <fullName evidence="3">Cell-cycle regulation histidine triad HIT protein</fullName>
    </submittedName>
</protein>
<evidence type="ECO:0000313" key="3">
    <source>
        <dbReference type="EMBL" id="KGP71908.1"/>
    </source>
</evidence>
<sequence>MNMENNCVFCMLHKDINQQIIMETEKCYFIQKPSEQEVLEGSGLIIPKRHHETVFDLTAEEWIETRELLLRAKTYLDQKYHPNGYSVGWNVNQVGGQSIPHAHLHVIPRYEDEPYAGRGIRYWMKQPENKR</sequence>
<evidence type="ECO:0000256" key="1">
    <source>
        <dbReference type="PROSITE-ProRule" id="PRU00464"/>
    </source>
</evidence>
<dbReference type="PANTHER" id="PTHR42997:SF1">
    <property type="entry name" value="AP-4-A PHOSPHORYLASE"/>
    <property type="match status" value="1"/>
</dbReference>
<name>A0A0A2TBX6_9BACI</name>
<dbReference type="OrthoDB" id="9784774at2"/>
<dbReference type="eggNOG" id="COG0537">
    <property type="taxonomic scope" value="Bacteria"/>
</dbReference>
<organism evidence="3 4">
    <name type="scientific">Pontibacillus yanchengensis Y32</name>
    <dbReference type="NCBI Taxonomy" id="1385514"/>
    <lineage>
        <taxon>Bacteria</taxon>
        <taxon>Bacillati</taxon>
        <taxon>Bacillota</taxon>
        <taxon>Bacilli</taxon>
        <taxon>Bacillales</taxon>
        <taxon>Bacillaceae</taxon>
        <taxon>Pontibacillus</taxon>
    </lineage>
</organism>
<dbReference type="Gene3D" id="3.30.428.10">
    <property type="entry name" value="HIT-like"/>
    <property type="match status" value="1"/>
</dbReference>
<dbReference type="InterPro" id="IPR011146">
    <property type="entry name" value="HIT-like"/>
</dbReference>
<dbReference type="SUPFAM" id="SSF54197">
    <property type="entry name" value="HIT-like"/>
    <property type="match status" value="1"/>
</dbReference>
<dbReference type="AlphaFoldDB" id="A0A0A2TBX6"/>
<dbReference type="STRING" id="1385514.N782_14805"/>
<dbReference type="Proteomes" id="UP000030147">
    <property type="component" value="Unassembled WGS sequence"/>
</dbReference>
<evidence type="ECO:0000259" key="2">
    <source>
        <dbReference type="PROSITE" id="PS51084"/>
    </source>
</evidence>
<dbReference type="RefSeq" id="WP_036821504.1">
    <property type="nucleotide sequence ID" value="NZ_AVBF01000043.1"/>
</dbReference>
<gene>
    <name evidence="3" type="ORF">N782_14805</name>
</gene>
<comment type="caution">
    <text evidence="3">The sequence shown here is derived from an EMBL/GenBank/DDBJ whole genome shotgun (WGS) entry which is preliminary data.</text>
</comment>
<dbReference type="PROSITE" id="PS51084">
    <property type="entry name" value="HIT_2"/>
    <property type="match status" value="1"/>
</dbReference>
<proteinExistence type="predicted"/>
<feature type="domain" description="HIT" evidence="2">
    <location>
        <begin position="8"/>
        <end position="116"/>
    </location>
</feature>
<keyword evidence="4" id="KW-1185">Reference proteome</keyword>
<reference evidence="3 4" key="1">
    <citation type="journal article" date="2015" name="Stand. Genomic Sci.">
        <title>High quality draft genome sequence of the moderately halophilic bacterium Pontibacillus yanchengensis Y32(T) and comparison among Pontibacillus genomes.</title>
        <authorList>
            <person name="Huang J."/>
            <person name="Qiao Z.X."/>
            <person name="Tang J.W."/>
            <person name="Wang G."/>
        </authorList>
    </citation>
    <scope>NUCLEOTIDE SEQUENCE [LARGE SCALE GENOMIC DNA]</scope>
    <source>
        <strain evidence="3 4">Y32</strain>
    </source>
</reference>
<dbReference type="Pfam" id="PF01230">
    <property type="entry name" value="HIT"/>
    <property type="match status" value="1"/>
</dbReference>
<evidence type="ECO:0000313" key="4">
    <source>
        <dbReference type="Proteomes" id="UP000030147"/>
    </source>
</evidence>
<dbReference type="GO" id="GO:0003824">
    <property type="term" value="F:catalytic activity"/>
    <property type="evidence" value="ECO:0007669"/>
    <property type="project" value="InterPro"/>
</dbReference>
<accession>A0A0A2TBX6</accession>
<dbReference type="InterPro" id="IPR052908">
    <property type="entry name" value="AP-4-A_phosphorylase"/>
</dbReference>
<dbReference type="EMBL" id="AVBF01000043">
    <property type="protein sequence ID" value="KGP71908.1"/>
    <property type="molecule type" value="Genomic_DNA"/>
</dbReference>
<dbReference type="PANTHER" id="PTHR42997">
    <property type="entry name" value="HIT FAMILY HYDROLASE"/>
    <property type="match status" value="1"/>
</dbReference>
<dbReference type="InterPro" id="IPR036265">
    <property type="entry name" value="HIT-like_sf"/>
</dbReference>
<feature type="short sequence motif" description="Histidine triad motif" evidence="1">
    <location>
        <begin position="101"/>
        <end position="105"/>
    </location>
</feature>